<keyword evidence="6" id="KW-1133">Transmembrane helix</keyword>
<dbReference type="PROSITE" id="PS50863">
    <property type="entry name" value="B3"/>
    <property type="match status" value="1"/>
</dbReference>
<evidence type="ECO:0000256" key="6">
    <source>
        <dbReference type="SAM" id="Phobius"/>
    </source>
</evidence>
<keyword evidence="9" id="KW-1185">Reference proteome</keyword>
<sequence length="344" mass="39419">MDNRQDKLFFFIIIKKGLNTKLLVIFLYCSSIDISCHNIGCILTTSLVVMLVNIMASVIICSMLYTGFKPCVLCHNLQKIPPQFLKHFNKNLSSNAILIGPSGDQWQVAIFKKGNDIYLLKGWSQFLTDNSVKFDEFLLFTYHGENFFQVQIFGKNGCERLYLKETRQEARRKKGRPTKTSFGSVYLHQSKSSQEDLPFSNKGSLYKEFPKPQIPIKIERSEAGKSVESFTSSKPYFKHLLTKCNVEERCLLPVATKFARKYISEEVKKVILWNSEGKYWEVTVIWIHSHSHDRSAVSLFSFIGRATNGGVVGVYLFLEMVFKNHCLTQKAEKSGDWRIGSDGK</sequence>
<feature type="transmembrane region" description="Helical" evidence="6">
    <location>
        <begin position="41"/>
        <end position="65"/>
    </location>
</feature>
<dbReference type="InterPro" id="IPR003340">
    <property type="entry name" value="B3_DNA-bd"/>
</dbReference>
<dbReference type="Gene3D" id="2.40.330.10">
    <property type="entry name" value="DNA-binding pseudobarrel domain"/>
    <property type="match status" value="2"/>
</dbReference>
<proteinExistence type="predicted"/>
<evidence type="ECO:0000256" key="2">
    <source>
        <dbReference type="ARBA" id="ARBA00023015"/>
    </source>
</evidence>
<evidence type="ECO:0000313" key="8">
    <source>
        <dbReference type="EMBL" id="KAK7312383.1"/>
    </source>
</evidence>
<evidence type="ECO:0000256" key="4">
    <source>
        <dbReference type="ARBA" id="ARBA00023163"/>
    </source>
</evidence>
<protein>
    <recommendedName>
        <fullName evidence="7">TF-B3 domain-containing protein</fullName>
    </recommendedName>
</protein>
<evidence type="ECO:0000313" key="9">
    <source>
        <dbReference type="Proteomes" id="UP001367508"/>
    </source>
</evidence>
<comment type="caution">
    <text evidence="8">The sequence shown here is derived from an EMBL/GenBank/DDBJ whole genome shotgun (WGS) entry which is preliminary data.</text>
</comment>
<dbReference type="InterPro" id="IPR015300">
    <property type="entry name" value="DNA-bd_pseudobarrel_sf"/>
</dbReference>
<dbReference type="PANTHER" id="PTHR31920">
    <property type="entry name" value="B3 DOMAIN-CONTAINING"/>
    <property type="match status" value="1"/>
</dbReference>
<dbReference type="InterPro" id="IPR050655">
    <property type="entry name" value="Plant_B3_domain"/>
</dbReference>
<reference evidence="8 9" key="1">
    <citation type="submission" date="2024-01" db="EMBL/GenBank/DDBJ databases">
        <title>The genomes of 5 underutilized Papilionoideae crops provide insights into root nodulation and disease resistanc.</title>
        <authorList>
            <person name="Jiang F."/>
        </authorList>
    </citation>
    <scope>NUCLEOTIDE SEQUENCE [LARGE SCALE GENOMIC DNA]</scope>
    <source>
        <strain evidence="8">LVBAO_FW01</strain>
        <tissue evidence="8">Leaves</tissue>
    </source>
</reference>
<dbReference type="Pfam" id="PF02362">
    <property type="entry name" value="B3"/>
    <property type="match status" value="1"/>
</dbReference>
<dbReference type="SMART" id="SM01019">
    <property type="entry name" value="B3"/>
    <property type="match status" value="1"/>
</dbReference>
<keyword evidence="2" id="KW-0805">Transcription regulation</keyword>
<keyword evidence="6" id="KW-0472">Membrane</keyword>
<evidence type="ECO:0000256" key="3">
    <source>
        <dbReference type="ARBA" id="ARBA00023125"/>
    </source>
</evidence>
<dbReference type="SUPFAM" id="SSF101936">
    <property type="entry name" value="DNA-binding pseudobarrel domain"/>
    <property type="match status" value="2"/>
</dbReference>
<gene>
    <name evidence="8" type="ORF">VNO77_36192</name>
</gene>
<keyword evidence="6" id="KW-0812">Transmembrane</keyword>
<name>A0AAN9K8Z4_CANGL</name>
<dbReference type="Proteomes" id="UP001367508">
    <property type="component" value="Unassembled WGS sequence"/>
</dbReference>
<keyword evidence="5" id="KW-0539">Nucleus</keyword>
<dbReference type="GO" id="GO:0005634">
    <property type="term" value="C:nucleus"/>
    <property type="evidence" value="ECO:0007669"/>
    <property type="project" value="UniProtKB-SubCell"/>
</dbReference>
<feature type="transmembrane region" description="Helical" evidence="6">
    <location>
        <begin position="12"/>
        <end position="29"/>
    </location>
</feature>
<evidence type="ECO:0000256" key="1">
    <source>
        <dbReference type="ARBA" id="ARBA00004123"/>
    </source>
</evidence>
<comment type="subcellular location">
    <subcellularLocation>
        <location evidence="1">Nucleus</location>
    </subcellularLocation>
</comment>
<keyword evidence="4" id="KW-0804">Transcription</keyword>
<dbReference type="GO" id="GO:0003677">
    <property type="term" value="F:DNA binding"/>
    <property type="evidence" value="ECO:0007669"/>
    <property type="project" value="UniProtKB-KW"/>
</dbReference>
<dbReference type="AlphaFoldDB" id="A0AAN9K8Z4"/>
<dbReference type="PANTHER" id="PTHR31920:SF122">
    <property type="entry name" value="B3 DOMAIN-CONTAINING PROTEIN REM23"/>
    <property type="match status" value="1"/>
</dbReference>
<keyword evidence="3" id="KW-0238">DNA-binding</keyword>
<feature type="domain" description="TF-B3" evidence="7">
    <location>
        <begin position="63"/>
        <end position="156"/>
    </location>
</feature>
<organism evidence="8 9">
    <name type="scientific">Canavalia gladiata</name>
    <name type="common">Sword bean</name>
    <name type="synonym">Dolichos gladiatus</name>
    <dbReference type="NCBI Taxonomy" id="3824"/>
    <lineage>
        <taxon>Eukaryota</taxon>
        <taxon>Viridiplantae</taxon>
        <taxon>Streptophyta</taxon>
        <taxon>Embryophyta</taxon>
        <taxon>Tracheophyta</taxon>
        <taxon>Spermatophyta</taxon>
        <taxon>Magnoliopsida</taxon>
        <taxon>eudicotyledons</taxon>
        <taxon>Gunneridae</taxon>
        <taxon>Pentapetalae</taxon>
        <taxon>rosids</taxon>
        <taxon>fabids</taxon>
        <taxon>Fabales</taxon>
        <taxon>Fabaceae</taxon>
        <taxon>Papilionoideae</taxon>
        <taxon>50 kb inversion clade</taxon>
        <taxon>NPAAA clade</taxon>
        <taxon>indigoferoid/millettioid clade</taxon>
        <taxon>Phaseoleae</taxon>
        <taxon>Canavalia</taxon>
    </lineage>
</organism>
<evidence type="ECO:0000259" key="7">
    <source>
        <dbReference type="PROSITE" id="PS50863"/>
    </source>
</evidence>
<dbReference type="CDD" id="cd10017">
    <property type="entry name" value="B3_DNA"/>
    <property type="match status" value="1"/>
</dbReference>
<evidence type="ECO:0000256" key="5">
    <source>
        <dbReference type="ARBA" id="ARBA00023242"/>
    </source>
</evidence>
<accession>A0AAN9K8Z4</accession>
<dbReference type="EMBL" id="JAYMYQ010000009">
    <property type="protein sequence ID" value="KAK7312383.1"/>
    <property type="molecule type" value="Genomic_DNA"/>
</dbReference>